<dbReference type="InterPro" id="IPR019321">
    <property type="entry name" value="Nucleoporin_Nup88"/>
</dbReference>
<evidence type="ECO:0000313" key="9">
    <source>
        <dbReference type="EMBL" id="CAK6957909.1"/>
    </source>
</evidence>
<reference evidence="9 10" key="1">
    <citation type="submission" date="2024-01" db="EMBL/GenBank/DDBJ databases">
        <authorList>
            <person name="Alioto T."/>
            <person name="Alioto T."/>
            <person name="Gomez Garrido J."/>
        </authorList>
    </citation>
    <scope>NUCLEOTIDE SEQUENCE [LARGE SCALE GENOMIC DNA]</scope>
</reference>
<keyword evidence="10" id="KW-1185">Reference proteome</keyword>
<dbReference type="GO" id="GO:0000056">
    <property type="term" value="P:ribosomal small subunit export from nucleus"/>
    <property type="evidence" value="ECO:0007669"/>
    <property type="project" value="InterPro"/>
</dbReference>
<evidence type="ECO:0000256" key="7">
    <source>
        <dbReference type="ARBA" id="ARBA00023242"/>
    </source>
</evidence>
<evidence type="ECO:0000256" key="2">
    <source>
        <dbReference type="ARBA" id="ARBA00022448"/>
    </source>
</evidence>
<proteinExistence type="predicted"/>
<dbReference type="GO" id="GO:0000055">
    <property type="term" value="P:ribosomal large subunit export from nucleus"/>
    <property type="evidence" value="ECO:0007669"/>
    <property type="project" value="InterPro"/>
</dbReference>
<dbReference type="Proteomes" id="UP001314229">
    <property type="component" value="Unassembled WGS sequence"/>
</dbReference>
<dbReference type="GO" id="GO:0006406">
    <property type="term" value="P:mRNA export from nucleus"/>
    <property type="evidence" value="ECO:0007669"/>
    <property type="project" value="TreeGrafter"/>
</dbReference>
<keyword evidence="6" id="KW-0906">Nuclear pore complex</keyword>
<dbReference type="PANTHER" id="PTHR13257">
    <property type="entry name" value="NUCLEOPORIN NUP84-RELATED"/>
    <property type="match status" value="1"/>
</dbReference>
<evidence type="ECO:0000256" key="3">
    <source>
        <dbReference type="ARBA" id="ARBA00022816"/>
    </source>
</evidence>
<keyword evidence="8" id="KW-0175">Coiled coil</keyword>
<name>A0AAV1NEC4_SCOSC</name>
<accession>A0AAV1NEC4</accession>
<dbReference type="GO" id="GO:0006606">
    <property type="term" value="P:protein import into nucleus"/>
    <property type="evidence" value="ECO:0007669"/>
    <property type="project" value="TreeGrafter"/>
</dbReference>
<dbReference type="Pfam" id="PF10168">
    <property type="entry name" value="Nup88"/>
    <property type="match status" value="1"/>
</dbReference>
<evidence type="ECO:0000256" key="4">
    <source>
        <dbReference type="ARBA" id="ARBA00022927"/>
    </source>
</evidence>
<dbReference type="EMBL" id="CAWUFR010000031">
    <property type="protein sequence ID" value="CAK6957909.1"/>
    <property type="molecule type" value="Genomic_DNA"/>
</dbReference>
<keyword evidence="4" id="KW-0653">Protein transport</keyword>
<dbReference type="PANTHER" id="PTHR13257:SF0">
    <property type="entry name" value="NUCLEAR PORE COMPLEX PROTEIN NUP88"/>
    <property type="match status" value="1"/>
</dbReference>
<gene>
    <name evidence="9" type="ORF">FSCOSCO3_A030797</name>
</gene>
<evidence type="ECO:0000256" key="8">
    <source>
        <dbReference type="SAM" id="Coils"/>
    </source>
</evidence>
<comment type="subcellular location">
    <subcellularLocation>
        <location evidence="1">Nucleus</location>
        <location evidence="1">Nuclear pore complex</location>
    </subcellularLocation>
</comment>
<sequence length="717" mass="80826">MAAFSAEQWLNELPNHLIFKKLREKLDSEVSSNEREVVKNLTFCLGGDFFVWDDVDRVFYTTNLRQLNSESRLSGNQQHHQTLLCTSPPRFDVHQLLLSPTQQHVALVGQRGVSVLELPQRWGKRSEFEGGRIDISCKTTPVAERFFTSSPSVTLRQAAWYPSETDEPHLVLLTSDNTMRFYGLKSPQTPAKLMSVSQSEDDSSVRPPARSYAASLGEIAVAFDFGSVSSAPRQLAAQSSKEQQFYPLYILYENGETYLSYTSQFNGLNLSKLVGPLPMYPAAEDNYGYDACAILCLPCVPSILVIATETGTLYHCVVLESEEEEEEKWIRGTEAIPALYVFECVELELTLKVATGEDEDPQEIDFTCPIRLHRDALCQHRYHCTHEAGVHSVGLIWVNKLQKFLGSGEEDKDSLHELATEKRCIVEHILCTRPLLTSQSAPVRGFLIVSDLSLGATMLCITNTYECILLPLLSSIRPPSPPLLCSHPGAGSVSSPLRGLADDSFEQHIRNILARSSTNPLVLKAGDKDTSPPPPECLQLLSRATQVFREEYILKQDMAREEMQRRVKLLTGQKNKQLEEMSLCREERKSLTEAAERLADKYEDAKYRQETIMKKVKKVLGSLQSQLPILSNSEKDMKKELQTISDQLKLLDNCIKQVNMKMEYQKTQVNKDVPAARTTVSLNAQQKKVVQDVLKEQGQQIGDMMKQIKDIKNHFSF</sequence>
<evidence type="ECO:0000256" key="1">
    <source>
        <dbReference type="ARBA" id="ARBA00004567"/>
    </source>
</evidence>
<organism evidence="9 10">
    <name type="scientific">Scomber scombrus</name>
    <name type="common">Atlantic mackerel</name>
    <name type="synonym">Scomber vernalis</name>
    <dbReference type="NCBI Taxonomy" id="13677"/>
    <lineage>
        <taxon>Eukaryota</taxon>
        <taxon>Metazoa</taxon>
        <taxon>Chordata</taxon>
        <taxon>Craniata</taxon>
        <taxon>Vertebrata</taxon>
        <taxon>Euteleostomi</taxon>
        <taxon>Actinopterygii</taxon>
        <taxon>Neopterygii</taxon>
        <taxon>Teleostei</taxon>
        <taxon>Neoteleostei</taxon>
        <taxon>Acanthomorphata</taxon>
        <taxon>Pelagiaria</taxon>
        <taxon>Scombriformes</taxon>
        <taxon>Scombridae</taxon>
        <taxon>Scomber</taxon>
    </lineage>
</organism>
<dbReference type="GO" id="GO:0005643">
    <property type="term" value="C:nuclear pore"/>
    <property type="evidence" value="ECO:0007669"/>
    <property type="project" value="UniProtKB-SubCell"/>
</dbReference>
<dbReference type="AlphaFoldDB" id="A0AAV1NEC4"/>
<protein>
    <submittedName>
        <fullName evidence="9">Nucleoporin 88</fullName>
    </submittedName>
</protein>
<feature type="coiled-coil region" evidence="8">
    <location>
        <begin position="560"/>
        <end position="608"/>
    </location>
</feature>
<keyword evidence="7" id="KW-0539">Nucleus</keyword>
<keyword evidence="5" id="KW-0811">Translocation</keyword>
<evidence type="ECO:0000256" key="6">
    <source>
        <dbReference type="ARBA" id="ARBA00023132"/>
    </source>
</evidence>
<dbReference type="GO" id="GO:0017056">
    <property type="term" value="F:structural constituent of nuclear pore"/>
    <property type="evidence" value="ECO:0007669"/>
    <property type="project" value="InterPro"/>
</dbReference>
<comment type="caution">
    <text evidence="9">The sequence shown here is derived from an EMBL/GenBank/DDBJ whole genome shotgun (WGS) entry which is preliminary data.</text>
</comment>
<keyword evidence="2" id="KW-0813">Transport</keyword>
<dbReference type="InterPro" id="IPR037700">
    <property type="entry name" value="NUP88/NUP82"/>
</dbReference>
<keyword evidence="3" id="KW-0509">mRNA transport</keyword>
<evidence type="ECO:0000256" key="5">
    <source>
        <dbReference type="ARBA" id="ARBA00023010"/>
    </source>
</evidence>
<evidence type="ECO:0000313" key="10">
    <source>
        <dbReference type="Proteomes" id="UP001314229"/>
    </source>
</evidence>